<evidence type="ECO:0000256" key="1">
    <source>
        <dbReference type="ARBA" id="ARBA00007452"/>
    </source>
</evidence>
<dbReference type="STRING" id="1618443.UV73_C0001G0105"/>
<feature type="domain" description="DNA replication/recombination mediator RecO N-terminal" evidence="7">
    <location>
        <begin position="1"/>
        <end position="63"/>
    </location>
</feature>
<dbReference type="AlphaFoldDB" id="A0A0G1DLT5"/>
<keyword evidence="4" id="KW-0233">DNA recombination</keyword>
<evidence type="ECO:0000256" key="2">
    <source>
        <dbReference type="ARBA" id="ARBA00021310"/>
    </source>
</evidence>
<dbReference type="SUPFAM" id="SSF50249">
    <property type="entry name" value="Nucleic acid-binding proteins"/>
    <property type="match status" value="1"/>
</dbReference>
<evidence type="ECO:0000259" key="7">
    <source>
        <dbReference type="Pfam" id="PF11967"/>
    </source>
</evidence>
<evidence type="ECO:0000313" key="8">
    <source>
        <dbReference type="EMBL" id="KKS98584.1"/>
    </source>
</evidence>
<evidence type="ECO:0000313" key="9">
    <source>
        <dbReference type="Proteomes" id="UP000034894"/>
    </source>
</evidence>
<dbReference type="GO" id="GO:0043590">
    <property type="term" value="C:bacterial nucleoid"/>
    <property type="evidence" value="ECO:0007669"/>
    <property type="project" value="TreeGrafter"/>
</dbReference>
<comment type="similarity">
    <text evidence="1">Belongs to the RecO family.</text>
</comment>
<dbReference type="GO" id="GO:0006302">
    <property type="term" value="P:double-strand break repair"/>
    <property type="evidence" value="ECO:0007669"/>
    <property type="project" value="TreeGrafter"/>
</dbReference>
<dbReference type="InterPro" id="IPR012340">
    <property type="entry name" value="NA-bd_OB-fold"/>
</dbReference>
<dbReference type="Pfam" id="PF11967">
    <property type="entry name" value="RecO_N"/>
    <property type="match status" value="1"/>
</dbReference>
<keyword evidence="5" id="KW-0234">DNA repair</keyword>
<evidence type="ECO:0000256" key="6">
    <source>
        <dbReference type="ARBA" id="ARBA00033409"/>
    </source>
</evidence>
<dbReference type="InterPro" id="IPR003717">
    <property type="entry name" value="RecO"/>
</dbReference>
<name>A0A0G1DLT5_9BACT</name>
<dbReference type="InterPro" id="IPR022572">
    <property type="entry name" value="DNA_rep/recomb_RecO_N"/>
</dbReference>
<comment type="caution">
    <text evidence="8">The sequence shown here is derived from an EMBL/GenBank/DDBJ whole genome shotgun (WGS) entry which is preliminary data.</text>
</comment>
<accession>A0A0G1DLT5</accession>
<evidence type="ECO:0000256" key="4">
    <source>
        <dbReference type="ARBA" id="ARBA00023172"/>
    </source>
</evidence>
<dbReference type="InterPro" id="IPR037278">
    <property type="entry name" value="ARFGAP/RecO"/>
</dbReference>
<protein>
    <recommendedName>
        <fullName evidence="2">DNA repair protein RecO</fullName>
    </recommendedName>
    <alternativeName>
        <fullName evidence="6">Recombination protein O</fullName>
    </alternativeName>
</protein>
<dbReference type="InterPro" id="IPR042242">
    <property type="entry name" value="RecO_C"/>
</dbReference>
<dbReference type="PANTHER" id="PTHR33991">
    <property type="entry name" value="DNA REPAIR PROTEIN RECO"/>
    <property type="match status" value="1"/>
</dbReference>
<dbReference type="Gene3D" id="1.20.1440.120">
    <property type="entry name" value="Recombination protein O, C-terminal domain"/>
    <property type="match status" value="1"/>
</dbReference>
<dbReference type="SUPFAM" id="SSF57863">
    <property type="entry name" value="ArfGap/RecO-like zinc finger"/>
    <property type="match status" value="1"/>
</dbReference>
<dbReference type="PANTHER" id="PTHR33991:SF1">
    <property type="entry name" value="DNA REPAIR PROTEIN RECO"/>
    <property type="match status" value="1"/>
</dbReference>
<reference evidence="8 9" key="1">
    <citation type="journal article" date="2015" name="Nature">
        <title>rRNA introns, odd ribosomes, and small enigmatic genomes across a large radiation of phyla.</title>
        <authorList>
            <person name="Brown C.T."/>
            <person name="Hug L.A."/>
            <person name="Thomas B.C."/>
            <person name="Sharon I."/>
            <person name="Castelle C.J."/>
            <person name="Singh A."/>
            <person name="Wilkins M.J."/>
            <person name="Williams K.H."/>
            <person name="Banfield J.F."/>
        </authorList>
    </citation>
    <scope>NUCLEOTIDE SEQUENCE [LARGE SCALE GENOMIC DNA]</scope>
</reference>
<keyword evidence="3" id="KW-0227">DNA damage</keyword>
<proteinExistence type="inferred from homology"/>
<sequence length="170" mass="19622">MGEADVRLTVVTREFGRITVKAPGLRKITSRRAPYLDLFQHVKLFLTAGRTFNIITDVESYHGFEFLRTRLNRIGMAYKLTEICDRLLPENEAHFEVFDALLMAFRKLNDEKSEAETVGDNFCLDLLKKLGYQPQTADLSGDKLNRALEEVMEKEIRSLPLLTKIKRSLR</sequence>
<organism evidence="8 9">
    <name type="scientific">Candidatus Gottesmanbacteria bacterium GW2011_GWA2_43_14</name>
    <dbReference type="NCBI Taxonomy" id="1618443"/>
    <lineage>
        <taxon>Bacteria</taxon>
        <taxon>Candidatus Gottesmaniibacteriota</taxon>
    </lineage>
</organism>
<evidence type="ECO:0000256" key="3">
    <source>
        <dbReference type="ARBA" id="ARBA00022763"/>
    </source>
</evidence>
<dbReference type="Proteomes" id="UP000034894">
    <property type="component" value="Unassembled WGS sequence"/>
</dbReference>
<dbReference type="GO" id="GO:0006310">
    <property type="term" value="P:DNA recombination"/>
    <property type="evidence" value="ECO:0007669"/>
    <property type="project" value="UniProtKB-KW"/>
</dbReference>
<gene>
    <name evidence="8" type="ORF">UV73_C0001G0105</name>
</gene>
<evidence type="ECO:0000256" key="5">
    <source>
        <dbReference type="ARBA" id="ARBA00023204"/>
    </source>
</evidence>
<dbReference type="EMBL" id="LCFP01000001">
    <property type="protein sequence ID" value="KKS98584.1"/>
    <property type="molecule type" value="Genomic_DNA"/>
</dbReference>
<dbReference type="NCBIfam" id="TIGR00613">
    <property type="entry name" value="reco"/>
    <property type="match status" value="1"/>
</dbReference>
<dbReference type="Gene3D" id="2.40.50.140">
    <property type="entry name" value="Nucleic acid-binding proteins"/>
    <property type="match status" value="1"/>
</dbReference>
<dbReference type="Pfam" id="PF02565">
    <property type="entry name" value="RecO_C"/>
    <property type="match status" value="1"/>
</dbReference>